<keyword evidence="2" id="KW-1185">Reference proteome</keyword>
<feature type="non-terminal residue" evidence="1">
    <location>
        <position position="123"/>
    </location>
</feature>
<name>A0AAD7AWA5_9AGAR</name>
<dbReference type="Proteomes" id="UP001218218">
    <property type="component" value="Unassembled WGS sequence"/>
</dbReference>
<comment type="caution">
    <text evidence="1">The sequence shown here is derived from an EMBL/GenBank/DDBJ whole genome shotgun (WGS) entry which is preliminary data.</text>
</comment>
<feature type="non-terminal residue" evidence="1">
    <location>
        <position position="1"/>
    </location>
</feature>
<gene>
    <name evidence="1" type="ORF">DFH08DRAFT_614242</name>
</gene>
<accession>A0AAD7AWA5</accession>
<evidence type="ECO:0000313" key="1">
    <source>
        <dbReference type="EMBL" id="KAJ7369242.1"/>
    </source>
</evidence>
<proteinExistence type="predicted"/>
<protein>
    <submittedName>
        <fullName evidence="1">Uncharacterized protein</fullName>
    </submittedName>
</protein>
<dbReference type="EMBL" id="JARIHO010000001">
    <property type="protein sequence ID" value="KAJ7369242.1"/>
    <property type="molecule type" value="Genomic_DNA"/>
</dbReference>
<sequence>RDIPQQHTDWMKRRYKGQTSHIVFNDYMSEVFKVDGGLDQGNQASGISYLIYNSGLVEIPARGRKADKAGVIYMDDNMMVATGATFEITHGKLEDMVSRQGGVDEWEVDHNTKFGLAKYQLLD</sequence>
<organism evidence="1 2">
    <name type="scientific">Mycena albidolilacea</name>
    <dbReference type="NCBI Taxonomy" id="1033008"/>
    <lineage>
        <taxon>Eukaryota</taxon>
        <taxon>Fungi</taxon>
        <taxon>Dikarya</taxon>
        <taxon>Basidiomycota</taxon>
        <taxon>Agaricomycotina</taxon>
        <taxon>Agaricomycetes</taxon>
        <taxon>Agaricomycetidae</taxon>
        <taxon>Agaricales</taxon>
        <taxon>Marasmiineae</taxon>
        <taxon>Mycenaceae</taxon>
        <taxon>Mycena</taxon>
    </lineage>
</organism>
<dbReference type="AlphaFoldDB" id="A0AAD7AWA5"/>
<reference evidence="1" key="1">
    <citation type="submission" date="2023-03" db="EMBL/GenBank/DDBJ databases">
        <title>Massive genome expansion in bonnet fungi (Mycena s.s.) driven by repeated elements and novel gene families across ecological guilds.</title>
        <authorList>
            <consortium name="Lawrence Berkeley National Laboratory"/>
            <person name="Harder C.B."/>
            <person name="Miyauchi S."/>
            <person name="Viragh M."/>
            <person name="Kuo A."/>
            <person name="Thoen E."/>
            <person name="Andreopoulos B."/>
            <person name="Lu D."/>
            <person name="Skrede I."/>
            <person name="Drula E."/>
            <person name="Henrissat B."/>
            <person name="Morin E."/>
            <person name="Kohler A."/>
            <person name="Barry K."/>
            <person name="LaButti K."/>
            <person name="Morin E."/>
            <person name="Salamov A."/>
            <person name="Lipzen A."/>
            <person name="Mereny Z."/>
            <person name="Hegedus B."/>
            <person name="Baldrian P."/>
            <person name="Stursova M."/>
            <person name="Weitz H."/>
            <person name="Taylor A."/>
            <person name="Grigoriev I.V."/>
            <person name="Nagy L.G."/>
            <person name="Martin F."/>
            <person name="Kauserud H."/>
        </authorList>
    </citation>
    <scope>NUCLEOTIDE SEQUENCE</scope>
    <source>
        <strain evidence="1">CBHHK002</strain>
    </source>
</reference>
<evidence type="ECO:0000313" key="2">
    <source>
        <dbReference type="Proteomes" id="UP001218218"/>
    </source>
</evidence>